<dbReference type="InterPro" id="IPR000742">
    <property type="entry name" value="EGF"/>
</dbReference>
<feature type="compositionally biased region" description="Basic and acidic residues" evidence="3">
    <location>
        <begin position="265"/>
        <end position="279"/>
    </location>
</feature>
<dbReference type="Proteomes" id="UP000054937">
    <property type="component" value="Unassembled WGS sequence"/>
</dbReference>
<dbReference type="PROSITE" id="PS50026">
    <property type="entry name" value="EGF_3"/>
    <property type="match status" value="1"/>
</dbReference>
<keyword evidence="4" id="KW-1133">Transmembrane helix</keyword>
<dbReference type="InParanoid" id="A0A0V0QDM4"/>
<name>A0A0V0QDM4_PSEPJ</name>
<evidence type="ECO:0000256" key="5">
    <source>
        <dbReference type="SAM" id="SignalP"/>
    </source>
</evidence>
<evidence type="ECO:0000259" key="6">
    <source>
        <dbReference type="PROSITE" id="PS50026"/>
    </source>
</evidence>
<dbReference type="Gene3D" id="2.10.25.10">
    <property type="entry name" value="Laminin"/>
    <property type="match status" value="1"/>
</dbReference>
<reference evidence="7 8" key="1">
    <citation type="journal article" date="2015" name="Sci. Rep.">
        <title>Genome of the facultative scuticociliatosis pathogen Pseudocohnilembus persalinus provides insight into its virulence through horizontal gene transfer.</title>
        <authorList>
            <person name="Xiong J."/>
            <person name="Wang G."/>
            <person name="Cheng J."/>
            <person name="Tian M."/>
            <person name="Pan X."/>
            <person name="Warren A."/>
            <person name="Jiang C."/>
            <person name="Yuan D."/>
            <person name="Miao W."/>
        </authorList>
    </citation>
    <scope>NUCLEOTIDE SEQUENCE [LARGE SCALE GENOMIC DNA]</scope>
    <source>
        <strain evidence="7">36N120E</strain>
    </source>
</reference>
<evidence type="ECO:0000313" key="7">
    <source>
        <dbReference type="EMBL" id="KRX00301.1"/>
    </source>
</evidence>
<evidence type="ECO:0000256" key="4">
    <source>
        <dbReference type="SAM" id="Phobius"/>
    </source>
</evidence>
<sequence length="454" mass="53025">MALKLNKSKQIFWFLLTFLIFLSYTNQQNQNQQGLEQTCLFSDSPCNNKGTCTDQGFCLCDTYYYGQNCEKELSGDSRPEVKQGQIKSGEITGIVLGWIFTVLIIYLGGLFFFYRQYKKEKNRGNNNIIEVAQEEDPLEQHAVPMAQQLNEPNYENIYNHPLYESSKQLNDQINGIQHFEIKKNNNYSKHSTLFLQINDDTDDYGKKFIQLLKKQEDIDANIVQVEVEEESKNEQVLQQIQSAKPENIQKKTESDQNQFISPQPADERYSNSKAGEQKPRISIQMPHKLPPIRQEKNKQKGINRTNVISSDASLLSDYDYSSAQKSKRRFSNIDSIRKKSYQSDEDEDDDDFGILNLKQQHQKKETQNPLQQQKQNIPQTKMQNLFQIHEDFGDQYQENQNFAIYIISDIKNQALQNVQPNNTIQQIKQRIIQLQNNKQEALLLFDEEDEEELQ</sequence>
<keyword evidence="1" id="KW-0245">EGF-like domain</keyword>
<comment type="caution">
    <text evidence="1">Lacks conserved residue(s) required for the propagation of feature annotation.</text>
</comment>
<keyword evidence="8" id="KW-1185">Reference proteome</keyword>
<keyword evidence="2" id="KW-0175">Coiled coil</keyword>
<feature type="disulfide bond" evidence="1">
    <location>
        <begin position="60"/>
        <end position="69"/>
    </location>
</feature>
<keyword evidence="4" id="KW-0812">Transmembrane</keyword>
<proteinExistence type="predicted"/>
<feature type="transmembrane region" description="Helical" evidence="4">
    <location>
        <begin position="91"/>
        <end position="114"/>
    </location>
</feature>
<feature type="signal peptide" evidence="5">
    <location>
        <begin position="1"/>
        <end position="27"/>
    </location>
</feature>
<evidence type="ECO:0000256" key="1">
    <source>
        <dbReference type="PROSITE-ProRule" id="PRU00076"/>
    </source>
</evidence>
<keyword evidence="5" id="KW-0732">Signal</keyword>
<dbReference type="EMBL" id="LDAU01000194">
    <property type="protein sequence ID" value="KRX00301.1"/>
    <property type="molecule type" value="Genomic_DNA"/>
</dbReference>
<evidence type="ECO:0000256" key="3">
    <source>
        <dbReference type="SAM" id="MobiDB-lite"/>
    </source>
</evidence>
<dbReference type="SUPFAM" id="SSF57196">
    <property type="entry name" value="EGF/Laminin"/>
    <property type="match status" value="1"/>
</dbReference>
<dbReference type="OrthoDB" id="6252479at2759"/>
<dbReference type="PROSITE" id="PS00022">
    <property type="entry name" value="EGF_1"/>
    <property type="match status" value="1"/>
</dbReference>
<keyword evidence="4" id="KW-0472">Membrane</keyword>
<organism evidence="7 8">
    <name type="scientific">Pseudocohnilembus persalinus</name>
    <name type="common">Ciliate</name>
    <dbReference type="NCBI Taxonomy" id="266149"/>
    <lineage>
        <taxon>Eukaryota</taxon>
        <taxon>Sar</taxon>
        <taxon>Alveolata</taxon>
        <taxon>Ciliophora</taxon>
        <taxon>Intramacronucleata</taxon>
        <taxon>Oligohymenophorea</taxon>
        <taxon>Scuticociliatia</taxon>
        <taxon>Philasterida</taxon>
        <taxon>Pseudocohnilembidae</taxon>
        <taxon>Pseudocohnilembus</taxon>
    </lineage>
</organism>
<feature type="domain" description="EGF-like" evidence="6">
    <location>
        <begin position="35"/>
        <end position="70"/>
    </location>
</feature>
<feature type="coiled-coil region" evidence="2">
    <location>
        <begin position="424"/>
        <end position="451"/>
    </location>
</feature>
<accession>A0A0V0QDM4</accession>
<protein>
    <recommendedName>
        <fullName evidence="6">EGF-like domain-containing protein</fullName>
    </recommendedName>
</protein>
<dbReference type="CDD" id="cd00054">
    <property type="entry name" value="EGF_CA"/>
    <property type="match status" value="1"/>
</dbReference>
<evidence type="ECO:0000256" key="2">
    <source>
        <dbReference type="SAM" id="Coils"/>
    </source>
</evidence>
<evidence type="ECO:0000313" key="8">
    <source>
        <dbReference type="Proteomes" id="UP000054937"/>
    </source>
</evidence>
<comment type="caution">
    <text evidence="7">The sequence shown here is derived from an EMBL/GenBank/DDBJ whole genome shotgun (WGS) entry which is preliminary data.</text>
</comment>
<dbReference type="AlphaFoldDB" id="A0A0V0QDM4"/>
<feature type="region of interest" description="Disordered" evidence="3">
    <location>
        <begin position="243"/>
        <end position="305"/>
    </location>
</feature>
<gene>
    <name evidence="7" type="ORF">PPERSA_10800</name>
</gene>
<feature type="chain" id="PRO_5006867418" description="EGF-like domain-containing protein" evidence="5">
    <location>
        <begin position="28"/>
        <end position="454"/>
    </location>
</feature>
<keyword evidence="1" id="KW-1015">Disulfide bond</keyword>